<dbReference type="Gene3D" id="3.40.640.10">
    <property type="entry name" value="Type I PLP-dependent aspartate aminotransferase-like (Major domain)"/>
    <property type="match status" value="1"/>
</dbReference>
<dbReference type="GO" id="GO:0046872">
    <property type="term" value="F:metal ion binding"/>
    <property type="evidence" value="ECO:0007669"/>
    <property type="project" value="UniProtKB-KW"/>
</dbReference>
<comment type="caution">
    <text evidence="12">The sequence shown here is derived from an EMBL/GenBank/DDBJ whole genome shotgun (WGS) entry which is preliminary data.</text>
</comment>
<dbReference type="RefSeq" id="WP_133515615.1">
    <property type="nucleotide sequence ID" value="NZ_SNWX01000021.1"/>
</dbReference>
<reference evidence="12 13" key="1">
    <citation type="submission" date="2019-03" db="EMBL/GenBank/DDBJ databases">
        <title>Subsurface microbial communities from deep shales in Ohio and West Virginia, USA.</title>
        <authorList>
            <person name="Wrighton K."/>
        </authorList>
    </citation>
    <scope>NUCLEOTIDE SEQUENCE [LARGE SCALE GENOMIC DNA]</scope>
    <source>
        <strain evidence="12 13">MA284_T2</strain>
    </source>
</reference>
<dbReference type="InterPro" id="IPR015422">
    <property type="entry name" value="PyrdxlP-dep_Trfase_small"/>
</dbReference>
<gene>
    <name evidence="12" type="ORF">DFR79_1212</name>
</gene>
<dbReference type="Proteomes" id="UP000295064">
    <property type="component" value="Unassembled WGS sequence"/>
</dbReference>
<evidence type="ECO:0000256" key="1">
    <source>
        <dbReference type="ARBA" id="ARBA00001933"/>
    </source>
</evidence>
<dbReference type="PIRSF" id="PIRSF005572">
    <property type="entry name" value="NifS"/>
    <property type="match status" value="1"/>
</dbReference>
<keyword evidence="4" id="KW-0808">Transferase</keyword>
<evidence type="ECO:0000313" key="13">
    <source>
        <dbReference type="Proteomes" id="UP000295064"/>
    </source>
</evidence>
<dbReference type="GO" id="GO:0051536">
    <property type="term" value="F:iron-sulfur cluster binding"/>
    <property type="evidence" value="ECO:0007669"/>
    <property type="project" value="UniProtKB-KW"/>
</dbReference>
<organism evidence="12 13">
    <name type="scientific">Halanaerobium saccharolyticum</name>
    <dbReference type="NCBI Taxonomy" id="43595"/>
    <lineage>
        <taxon>Bacteria</taxon>
        <taxon>Bacillati</taxon>
        <taxon>Bacillota</taxon>
        <taxon>Clostridia</taxon>
        <taxon>Halanaerobiales</taxon>
        <taxon>Halanaerobiaceae</taxon>
        <taxon>Halanaerobium</taxon>
    </lineage>
</organism>
<dbReference type="EMBL" id="SNWX01000021">
    <property type="protein sequence ID" value="TDO84441.1"/>
    <property type="molecule type" value="Genomic_DNA"/>
</dbReference>
<keyword evidence="8" id="KW-0411">Iron-sulfur</keyword>
<dbReference type="AlphaFoldDB" id="A0A4R6LLX9"/>
<dbReference type="EC" id="2.8.1.7" evidence="3"/>
<evidence type="ECO:0000256" key="2">
    <source>
        <dbReference type="ARBA" id="ARBA00006490"/>
    </source>
</evidence>
<dbReference type="InterPro" id="IPR020578">
    <property type="entry name" value="Aminotrans_V_PyrdxlP_BS"/>
</dbReference>
<proteinExistence type="inferred from homology"/>
<name>A0A4R6LLX9_9FIRM</name>
<evidence type="ECO:0000256" key="8">
    <source>
        <dbReference type="ARBA" id="ARBA00023014"/>
    </source>
</evidence>
<dbReference type="FunFam" id="3.40.640.10:FF:000084">
    <property type="entry name" value="IscS-like cysteine desulfurase"/>
    <property type="match status" value="1"/>
</dbReference>
<evidence type="ECO:0000256" key="5">
    <source>
        <dbReference type="ARBA" id="ARBA00022723"/>
    </source>
</evidence>
<evidence type="ECO:0000256" key="4">
    <source>
        <dbReference type="ARBA" id="ARBA00022679"/>
    </source>
</evidence>
<sequence>MNDIYLDHAATTPVNQEVREAMKPFHSKIFANPASSHLPGQKSAAALEDAREAVAELLGTKKAEEIVFTAGGTEADNLALKGAAMALSDQGKHIITSAIEHHAVLKSCEYLEKHLDFEITYLGVDQDGLLDPQKLRNNIRKDTILISIMFANNEIGSIQPIKELAAIAAENDILFHTDAVQAVGQLKIDVNDLGVDLLSLSAHKFNGPKGIGALFVRKGVELTPQMSGGSQERKRRAGTANLAAAVGMGKAAEIAAVNLTKKRKELNLLRDYFVSQLRSNFDNFKINGPAPESENRLPANINIAFKDLDGESILFNLSLNNIAAAAGSACASGSLSVSHVLKAIGLEDKYAKGSIRFSLGKGNNKEEIDYVIKKLKEIIVRLNSLK</sequence>
<keyword evidence="6" id="KW-0663">Pyridoxal phosphate</keyword>
<evidence type="ECO:0000256" key="10">
    <source>
        <dbReference type="RuleBase" id="RU004504"/>
    </source>
</evidence>
<evidence type="ECO:0000256" key="7">
    <source>
        <dbReference type="ARBA" id="ARBA00023004"/>
    </source>
</evidence>
<dbReference type="Pfam" id="PF00266">
    <property type="entry name" value="Aminotran_5"/>
    <property type="match status" value="1"/>
</dbReference>
<dbReference type="PROSITE" id="PS00595">
    <property type="entry name" value="AA_TRANSFER_CLASS_5"/>
    <property type="match status" value="1"/>
</dbReference>
<dbReference type="InterPro" id="IPR015424">
    <property type="entry name" value="PyrdxlP-dep_Trfase"/>
</dbReference>
<feature type="domain" description="Aminotransferase class V" evidence="11">
    <location>
        <begin position="4"/>
        <end position="371"/>
    </location>
</feature>
<comment type="catalytic activity">
    <reaction evidence="9">
        <text>(sulfur carrier)-H + L-cysteine = (sulfur carrier)-SH + L-alanine</text>
        <dbReference type="Rhea" id="RHEA:43892"/>
        <dbReference type="Rhea" id="RHEA-COMP:14737"/>
        <dbReference type="Rhea" id="RHEA-COMP:14739"/>
        <dbReference type="ChEBI" id="CHEBI:29917"/>
        <dbReference type="ChEBI" id="CHEBI:35235"/>
        <dbReference type="ChEBI" id="CHEBI:57972"/>
        <dbReference type="ChEBI" id="CHEBI:64428"/>
        <dbReference type="EC" id="2.8.1.7"/>
    </reaction>
</comment>
<accession>A0A4R6LLX9</accession>
<comment type="cofactor">
    <cofactor evidence="1 10">
        <name>pyridoxal 5'-phosphate</name>
        <dbReference type="ChEBI" id="CHEBI:597326"/>
    </cofactor>
</comment>
<dbReference type="OrthoDB" id="9808002at2"/>
<dbReference type="PANTHER" id="PTHR11601">
    <property type="entry name" value="CYSTEINE DESULFURYLASE FAMILY MEMBER"/>
    <property type="match status" value="1"/>
</dbReference>
<protein>
    <recommendedName>
        <fullName evidence="3">cysteine desulfurase</fullName>
        <ecNumber evidence="3">2.8.1.7</ecNumber>
    </recommendedName>
</protein>
<evidence type="ECO:0000256" key="3">
    <source>
        <dbReference type="ARBA" id="ARBA00012239"/>
    </source>
</evidence>
<dbReference type="InterPro" id="IPR000192">
    <property type="entry name" value="Aminotrans_V_dom"/>
</dbReference>
<dbReference type="SUPFAM" id="SSF53383">
    <property type="entry name" value="PLP-dependent transferases"/>
    <property type="match status" value="1"/>
</dbReference>
<dbReference type="Gene3D" id="3.90.1150.10">
    <property type="entry name" value="Aspartate Aminotransferase, domain 1"/>
    <property type="match status" value="1"/>
</dbReference>
<evidence type="ECO:0000256" key="6">
    <source>
        <dbReference type="ARBA" id="ARBA00022898"/>
    </source>
</evidence>
<dbReference type="InterPro" id="IPR015421">
    <property type="entry name" value="PyrdxlP-dep_Trfase_major"/>
</dbReference>
<dbReference type="InterPro" id="IPR016454">
    <property type="entry name" value="Cysteine_dSase"/>
</dbReference>
<evidence type="ECO:0000256" key="9">
    <source>
        <dbReference type="ARBA" id="ARBA00050776"/>
    </source>
</evidence>
<comment type="similarity">
    <text evidence="2">Belongs to the class-V pyridoxal-phosphate-dependent aminotransferase family. NifS/IscS subfamily.</text>
</comment>
<keyword evidence="7" id="KW-0408">Iron</keyword>
<dbReference type="Gene3D" id="1.10.260.50">
    <property type="match status" value="1"/>
</dbReference>
<dbReference type="PANTHER" id="PTHR11601:SF34">
    <property type="entry name" value="CYSTEINE DESULFURASE"/>
    <property type="match status" value="1"/>
</dbReference>
<keyword evidence="5" id="KW-0479">Metal-binding</keyword>
<evidence type="ECO:0000259" key="11">
    <source>
        <dbReference type="Pfam" id="PF00266"/>
    </source>
</evidence>
<dbReference type="GO" id="GO:0031071">
    <property type="term" value="F:cysteine desulfurase activity"/>
    <property type="evidence" value="ECO:0007669"/>
    <property type="project" value="UniProtKB-EC"/>
</dbReference>
<evidence type="ECO:0000313" key="12">
    <source>
        <dbReference type="EMBL" id="TDO84441.1"/>
    </source>
</evidence>